<protein>
    <submittedName>
        <fullName evidence="1">Uncharacterized protein</fullName>
    </submittedName>
</protein>
<name>A0A6N8J540_9BACT</name>
<keyword evidence="2" id="KW-1185">Reference proteome</keyword>
<evidence type="ECO:0000313" key="2">
    <source>
        <dbReference type="Proteomes" id="UP000468388"/>
    </source>
</evidence>
<dbReference type="Proteomes" id="UP000468388">
    <property type="component" value="Unassembled WGS sequence"/>
</dbReference>
<proteinExistence type="predicted"/>
<dbReference type="EMBL" id="WRXO01000001">
    <property type="protein sequence ID" value="MVT40034.1"/>
    <property type="molecule type" value="Genomic_DNA"/>
</dbReference>
<dbReference type="InterPro" id="IPR041055">
    <property type="entry name" value="Kinase-PolyVal"/>
</dbReference>
<sequence>MLNHDTQEKLENIIRGIVVEGAEDHCTATRNFLCEGYSTSSTVKKDFDRQSIIKKEKAESLKLYSTNNNLWLKNLPDHSEMIAKGGEAQIYLDSDNRSVLKLNDAVYSLV</sequence>
<gene>
    <name evidence="1" type="ORF">GO495_05530</name>
</gene>
<comment type="caution">
    <text evidence="1">The sequence shown here is derived from an EMBL/GenBank/DDBJ whole genome shotgun (WGS) entry which is preliminary data.</text>
</comment>
<organism evidence="1 2">
    <name type="scientific">Chitinophaga oryziterrae</name>
    <dbReference type="NCBI Taxonomy" id="1031224"/>
    <lineage>
        <taxon>Bacteria</taxon>
        <taxon>Pseudomonadati</taxon>
        <taxon>Bacteroidota</taxon>
        <taxon>Chitinophagia</taxon>
        <taxon>Chitinophagales</taxon>
        <taxon>Chitinophagaceae</taxon>
        <taxon>Chitinophaga</taxon>
    </lineage>
</organism>
<accession>A0A6N8J540</accession>
<dbReference type="Pfam" id="PF18762">
    <property type="entry name" value="Kinase-PolyVal"/>
    <property type="match status" value="1"/>
</dbReference>
<evidence type="ECO:0000313" key="1">
    <source>
        <dbReference type="EMBL" id="MVT40034.1"/>
    </source>
</evidence>
<dbReference type="AlphaFoldDB" id="A0A6N8J540"/>
<dbReference type="OrthoDB" id="1079625at2"/>
<reference evidence="1 2" key="1">
    <citation type="submission" date="2019-12" db="EMBL/GenBank/DDBJ databases">
        <title>The draft genomic sequence of strain Chitinophaga oryziterrae JCM 16595.</title>
        <authorList>
            <person name="Zhang X."/>
        </authorList>
    </citation>
    <scope>NUCLEOTIDE SEQUENCE [LARGE SCALE GENOMIC DNA]</scope>
    <source>
        <strain evidence="1 2">JCM 16595</strain>
    </source>
</reference>
<dbReference type="RefSeq" id="WP_157298670.1">
    <property type="nucleotide sequence ID" value="NZ_BAAAZB010000005.1"/>
</dbReference>